<dbReference type="GO" id="GO:0000976">
    <property type="term" value="F:transcription cis-regulatory region binding"/>
    <property type="evidence" value="ECO:0007669"/>
    <property type="project" value="TreeGrafter"/>
</dbReference>
<dbReference type="GO" id="GO:0006355">
    <property type="term" value="P:regulation of DNA-templated transcription"/>
    <property type="evidence" value="ECO:0007669"/>
    <property type="project" value="InterPro"/>
</dbReference>
<proteinExistence type="predicted"/>
<dbReference type="PROSITE" id="PS51755">
    <property type="entry name" value="OMPR_PHOB"/>
    <property type="match status" value="1"/>
</dbReference>
<dbReference type="Gene3D" id="3.40.50.2300">
    <property type="match status" value="1"/>
</dbReference>
<name>A0A937RNX3_9ACTN</name>
<dbReference type="GO" id="GO:0032993">
    <property type="term" value="C:protein-DNA complex"/>
    <property type="evidence" value="ECO:0007669"/>
    <property type="project" value="TreeGrafter"/>
</dbReference>
<dbReference type="RefSeq" id="WP_203005521.1">
    <property type="nucleotide sequence ID" value="NZ_JADWYU010000091.1"/>
</dbReference>
<reference evidence="11" key="1">
    <citation type="submission" date="2020-12" db="EMBL/GenBank/DDBJ databases">
        <title>Genomic characterization of non-nitrogen-fixing Frankia strains.</title>
        <authorList>
            <person name="Carlos-Shanley C."/>
            <person name="Guerra T."/>
            <person name="Hahn D."/>
        </authorList>
    </citation>
    <scope>NUCLEOTIDE SEQUENCE</scope>
    <source>
        <strain evidence="11">CN6</strain>
    </source>
</reference>
<evidence type="ECO:0000256" key="2">
    <source>
        <dbReference type="ARBA" id="ARBA00023012"/>
    </source>
</evidence>
<keyword evidence="12" id="KW-1185">Reference proteome</keyword>
<feature type="domain" description="Response regulatory" evidence="9">
    <location>
        <begin position="69"/>
        <end position="185"/>
    </location>
</feature>
<dbReference type="AlphaFoldDB" id="A0A937RNX3"/>
<comment type="caution">
    <text evidence="11">The sequence shown here is derived from an EMBL/GenBank/DDBJ whole genome shotgun (WGS) entry which is preliminary data.</text>
</comment>
<feature type="domain" description="OmpR/PhoB-type" evidence="10">
    <location>
        <begin position="196"/>
        <end position="293"/>
    </location>
</feature>
<dbReference type="SMART" id="SM00862">
    <property type="entry name" value="Trans_reg_C"/>
    <property type="match status" value="1"/>
</dbReference>
<dbReference type="PANTHER" id="PTHR48111">
    <property type="entry name" value="REGULATOR OF RPOS"/>
    <property type="match status" value="1"/>
</dbReference>
<dbReference type="Proteomes" id="UP000604475">
    <property type="component" value="Unassembled WGS sequence"/>
</dbReference>
<keyword evidence="1" id="KW-0597">Phosphoprotein</keyword>
<feature type="DNA-binding region" description="OmpR/PhoB-type" evidence="7">
    <location>
        <begin position="196"/>
        <end position="293"/>
    </location>
</feature>
<evidence type="ECO:0000259" key="9">
    <source>
        <dbReference type="PROSITE" id="PS50110"/>
    </source>
</evidence>
<dbReference type="InterPro" id="IPR039420">
    <property type="entry name" value="WalR-like"/>
</dbReference>
<organism evidence="11 12">
    <name type="scientific">Frankia nepalensis</name>
    <dbReference type="NCBI Taxonomy" id="1836974"/>
    <lineage>
        <taxon>Bacteria</taxon>
        <taxon>Bacillati</taxon>
        <taxon>Actinomycetota</taxon>
        <taxon>Actinomycetes</taxon>
        <taxon>Frankiales</taxon>
        <taxon>Frankiaceae</taxon>
        <taxon>Frankia</taxon>
    </lineage>
</organism>
<dbReference type="InterPro" id="IPR001789">
    <property type="entry name" value="Sig_transdc_resp-reg_receiver"/>
</dbReference>
<keyword evidence="5" id="KW-0804">Transcription</keyword>
<sequence>MPQISARPADDARPAVRPVIEPATHAGAGGSPTHAPARHLGAGPAPRAVTPPGGREVSLDASRGDDPETGTILIADGTITEDTLATLRQAGAQVAIARDGASALLEVGRLEPELLLVRAALPILDGVAVIRAVRARYDRETLPIVLAVGPDEGAQAAAGLEAGANSCVAWPHGVMDILGTAHASRVEDAQRTDEPPAILRAGPITMDVAGHDVRVHQRPIHLPRREFDVLRILLENIGRVVTKETLGELAWGTAETESNTIAVHVRRIRLRIGDTGKPQLIESIRGIGYRVRRE</sequence>
<dbReference type="EMBL" id="JAEACQ010000301">
    <property type="protein sequence ID" value="MBL7632254.1"/>
    <property type="molecule type" value="Genomic_DNA"/>
</dbReference>
<evidence type="ECO:0000256" key="5">
    <source>
        <dbReference type="ARBA" id="ARBA00023163"/>
    </source>
</evidence>
<dbReference type="GO" id="GO:0000156">
    <property type="term" value="F:phosphorelay response regulator activity"/>
    <property type="evidence" value="ECO:0007669"/>
    <property type="project" value="TreeGrafter"/>
</dbReference>
<feature type="region of interest" description="Disordered" evidence="8">
    <location>
        <begin position="1"/>
        <end position="69"/>
    </location>
</feature>
<evidence type="ECO:0000256" key="8">
    <source>
        <dbReference type="SAM" id="MobiDB-lite"/>
    </source>
</evidence>
<keyword evidence="2" id="KW-0902">Two-component regulatory system</keyword>
<comment type="caution">
    <text evidence="6">Lacks conserved residue(s) required for the propagation of feature annotation.</text>
</comment>
<dbReference type="InterPro" id="IPR001867">
    <property type="entry name" value="OmpR/PhoB-type_DNA-bd"/>
</dbReference>
<dbReference type="SUPFAM" id="SSF52172">
    <property type="entry name" value="CheY-like"/>
    <property type="match status" value="1"/>
</dbReference>
<dbReference type="Pfam" id="PF00072">
    <property type="entry name" value="Response_reg"/>
    <property type="match status" value="1"/>
</dbReference>
<evidence type="ECO:0000259" key="10">
    <source>
        <dbReference type="PROSITE" id="PS51755"/>
    </source>
</evidence>
<dbReference type="InterPro" id="IPR016032">
    <property type="entry name" value="Sig_transdc_resp-reg_C-effctor"/>
</dbReference>
<dbReference type="InterPro" id="IPR011006">
    <property type="entry name" value="CheY-like_superfamily"/>
</dbReference>
<dbReference type="PROSITE" id="PS50110">
    <property type="entry name" value="RESPONSE_REGULATORY"/>
    <property type="match status" value="1"/>
</dbReference>
<dbReference type="PANTHER" id="PTHR48111:SF21">
    <property type="entry name" value="DNA-BINDING DUAL MASTER TRANSCRIPTIONAL REGULATOR RPAA"/>
    <property type="match status" value="1"/>
</dbReference>
<dbReference type="InterPro" id="IPR036388">
    <property type="entry name" value="WH-like_DNA-bd_sf"/>
</dbReference>
<dbReference type="CDD" id="cd00383">
    <property type="entry name" value="trans_reg_C"/>
    <property type="match status" value="1"/>
</dbReference>
<keyword evidence="4 7" id="KW-0238">DNA-binding</keyword>
<dbReference type="SUPFAM" id="SSF46894">
    <property type="entry name" value="C-terminal effector domain of the bipartite response regulators"/>
    <property type="match status" value="1"/>
</dbReference>
<dbReference type="GO" id="GO:0005829">
    <property type="term" value="C:cytosol"/>
    <property type="evidence" value="ECO:0007669"/>
    <property type="project" value="TreeGrafter"/>
</dbReference>
<evidence type="ECO:0000256" key="4">
    <source>
        <dbReference type="ARBA" id="ARBA00023125"/>
    </source>
</evidence>
<evidence type="ECO:0000256" key="1">
    <source>
        <dbReference type="ARBA" id="ARBA00022553"/>
    </source>
</evidence>
<keyword evidence="3" id="KW-0805">Transcription regulation</keyword>
<evidence type="ECO:0000256" key="3">
    <source>
        <dbReference type="ARBA" id="ARBA00023015"/>
    </source>
</evidence>
<gene>
    <name evidence="11" type="ORF">I7412_34900</name>
</gene>
<evidence type="ECO:0000313" key="12">
    <source>
        <dbReference type="Proteomes" id="UP000604475"/>
    </source>
</evidence>
<dbReference type="Gene3D" id="1.10.10.10">
    <property type="entry name" value="Winged helix-like DNA-binding domain superfamily/Winged helix DNA-binding domain"/>
    <property type="match status" value="1"/>
</dbReference>
<evidence type="ECO:0000256" key="6">
    <source>
        <dbReference type="PROSITE-ProRule" id="PRU00169"/>
    </source>
</evidence>
<accession>A0A937RNX3</accession>
<protein>
    <submittedName>
        <fullName evidence="11">Response regulator transcription factor</fullName>
    </submittedName>
</protein>
<evidence type="ECO:0000313" key="11">
    <source>
        <dbReference type="EMBL" id="MBL7632254.1"/>
    </source>
</evidence>
<dbReference type="SMART" id="SM00448">
    <property type="entry name" value="REC"/>
    <property type="match status" value="1"/>
</dbReference>
<evidence type="ECO:0000256" key="7">
    <source>
        <dbReference type="PROSITE-ProRule" id="PRU01091"/>
    </source>
</evidence>
<dbReference type="Pfam" id="PF00486">
    <property type="entry name" value="Trans_reg_C"/>
    <property type="match status" value="1"/>
</dbReference>